<proteinExistence type="predicted"/>
<evidence type="ECO:0000313" key="2">
    <source>
        <dbReference type="Proteomes" id="UP000287224"/>
    </source>
</evidence>
<gene>
    <name evidence="1" type="ORF">KDAU_09830</name>
</gene>
<accession>A0A401Z9V5</accession>
<dbReference type="Proteomes" id="UP000287224">
    <property type="component" value="Unassembled WGS sequence"/>
</dbReference>
<protein>
    <submittedName>
        <fullName evidence="1">Uncharacterized protein</fullName>
    </submittedName>
</protein>
<dbReference type="EMBL" id="BIFQ01000001">
    <property type="protein sequence ID" value="GCE03654.1"/>
    <property type="molecule type" value="Genomic_DNA"/>
</dbReference>
<dbReference type="RefSeq" id="WP_126594903.1">
    <property type="nucleotide sequence ID" value="NZ_BIFQ01000001.1"/>
</dbReference>
<sequence>MTKSLVRVLGAFLDTLYLNVYQTDSNFQVVKKRLPDELKLELQQLKELAQEEEENIPTRFSFDGRPLLMMTKGSEGFNWILATIALG</sequence>
<organism evidence="1 2">
    <name type="scientific">Dictyobacter aurantiacus</name>
    <dbReference type="NCBI Taxonomy" id="1936993"/>
    <lineage>
        <taxon>Bacteria</taxon>
        <taxon>Bacillati</taxon>
        <taxon>Chloroflexota</taxon>
        <taxon>Ktedonobacteria</taxon>
        <taxon>Ktedonobacterales</taxon>
        <taxon>Dictyobacteraceae</taxon>
        <taxon>Dictyobacter</taxon>
    </lineage>
</organism>
<dbReference type="AlphaFoldDB" id="A0A401Z9V5"/>
<keyword evidence="2" id="KW-1185">Reference proteome</keyword>
<comment type="caution">
    <text evidence="1">The sequence shown here is derived from an EMBL/GenBank/DDBJ whole genome shotgun (WGS) entry which is preliminary data.</text>
</comment>
<name>A0A401Z9V5_9CHLR</name>
<reference evidence="2" key="1">
    <citation type="submission" date="2018-12" db="EMBL/GenBank/DDBJ databases">
        <title>Tengunoibacter tsumagoiensis gen. nov., sp. nov., Dictyobacter kobayashii sp. nov., D. alpinus sp. nov., and D. joshuensis sp. nov. and description of Dictyobacteraceae fam. nov. within the order Ktedonobacterales isolated from Tengu-no-mugimeshi.</title>
        <authorList>
            <person name="Wang C.M."/>
            <person name="Zheng Y."/>
            <person name="Sakai Y."/>
            <person name="Toyoda A."/>
            <person name="Minakuchi Y."/>
            <person name="Abe K."/>
            <person name="Yokota A."/>
            <person name="Yabe S."/>
        </authorList>
    </citation>
    <scope>NUCLEOTIDE SEQUENCE [LARGE SCALE GENOMIC DNA]</scope>
    <source>
        <strain evidence="2">S-27</strain>
    </source>
</reference>
<dbReference type="OrthoDB" id="9902815at2"/>
<evidence type="ECO:0000313" key="1">
    <source>
        <dbReference type="EMBL" id="GCE03654.1"/>
    </source>
</evidence>